<dbReference type="AlphaFoldDB" id="A0A6P4C0T7"/>
<accession>A0A6P4C0T7</accession>
<evidence type="ECO:0000256" key="1">
    <source>
        <dbReference type="SAM" id="MobiDB-lite"/>
    </source>
</evidence>
<reference evidence="3 4" key="2">
    <citation type="submission" date="2025-04" db="UniProtKB">
        <authorList>
            <consortium name="RefSeq"/>
        </authorList>
    </citation>
    <scope>IDENTIFICATION</scope>
    <source>
        <tissue evidence="3 4">Whole plant</tissue>
    </source>
</reference>
<sequence>MSSANSFSPRRSFSPSDDDKQEILDTASSAASPPRYDPLNPCYKPGILDTIYKDLPPPSSQPKSAAAIAARVPYAGYTITEPIIPSNWPGYLNPPPPEDKELSEEEKQRIFERRCHWHILAMKHYNDTRKEGEDEYKLSTSSIPKRMVQYYSLGFLHKLMWEGKPISTEKSDSAKYFFGAVHEMNPDEMHVAYAKRLKPDRFLDLDPALLPTR</sequence>
<evidence type="ECO:0000313" key="2">
    <source>
        <dbReference type="Proteomes" id="UP000515211"/>
    </source>
</evidence>
<feature type="region of interest" description="Disordered" evidence="1">
    <location>
        <begin position="1"/>
        <end position="42"/>
    </location>
</feature>
<evidence type="ECO:0000313" key="4">
    <source>
        <dbReference type="RefSeq" id="XP_052113533.1"/>
    </source>
</evidence>
<dbReference type="GeneID" id="107472870"/>
<evidence type="ECO:0000313" key="3">
    <source>
        <dbReference type="RefSeq" id="XP_052113532.1"/>
    </source>
</evidence>
<dbReference type="RefSeq" id="XP_052113533.1">
    <property type="nucleotide sequence ID" value="XM_052257573.1"/>
</dbReference>
<dbReference type="RefSeq" id="XP_052113532.1">
    <property type="nucleotide sequence ID" value="XM_052257572.1"/>
</dbReference>
<organism evidence="2 3">
    <name type="scientific">Arachis duranensis</name>
    <name type="common">Wild peanut</name>
    <dbReference type="NCBI Taxonomy" id="130453"/>
    <lineage>
        <taxon>Eukaryota</taxon>
        <taxon>Viridiplantae</taxon>
        <taxon>Streptophyta</taxon>
        <taxon>Embryophyta</taxon>
        <taxon>Tracheophyta</taxon>
        <taxon>Spermatophyta</taxon>
        <taxon>Magnoliopsida</taxon>
        <taxon>eudicotyledons</taxon>
        <taxon>Gunneridae</taxon>
        <taxon>Pentapetalae</taxon>
        <taxon>rosids</taxon>
        <taxon>fabids</taxon>
        <taxon>Fabales</taxon>
        <taxon>Fabaceae</taxon>
        <taxon>Papilionoideae</taxon>
        <taxon>50 kb inversion clade</taxon>
        <taxon>dalbergioids sensu lato</taxon>
        <taxon>Dalbergieae</taxon>
        <taxon>Pterocarpus clade</taxon>
        <taxon>Arachis</taxon>
    </lineage>
</organism>
<name>A0A6P4C0T7_ARADU</name>
<gene>
    <name evidence="3 4" type="primary">LOC107472870</name>
</gene>
<dbReference type="Proteomes" id="UP000515211">
    <property type="component" value="Chromosome 2"/>
</dbReference>
<keyword evidence="2" id="KW-1185">Reference proteome</keyword>
<feature type="compositionally biased region" description="Low complexity" evidence="1">
    <location>
        <begin position="1"/>
        <end position="15"/>
    </location>
</feature>
<proteinExistence type="predicted"/>
<reference evidence="2" key="1">
    <citation type="journal article" date="2016" name="Nat. Genet.">
        <title>The genome sequences of Arachis duranensis and Arachis ipaensis, the diploid ancestors of cultivated peanut.</title>
        <authorList>
            <person name="Bertioli D.J."/>
            <person name="Cannon S.B."/>
            <person name="Froenicke L."/>
            <person name="Huang G."/>
            <person name="Farmer A.D."/>
            <person name="Cannon E.K."/>
            <person name="Liu X."/>
            <person name="Gao D."/>
            <person name="Clevenger J."/>
            <person name="Dash S."/>
            <person name="Ren L."/>
            <person name="Moretzsohn M.C."/>
            <person name="Shirasawa K."/>
            <person name="Huang W."/>
            <person name="Vidigal B."/>
            <person name="Abernathy B."/>
            <person name="Chu Y."/>
            <person name="Niederhuth C.E."/>
            <person name="Umale P."/>
            <person name="Araujo A.C."/>
            <person name="Kozik A."/>
            <person name="Kim K.D."/>
            <person name="Burow M.D."/>
            <person name="Varshney R.K."/>
            <person name="Wang X."/>
            <person name="Zhang X."/>
            <person name="Barkley N."/>
            <person name="Guimaraes P.M."/>
            <person name="Isobe S."/>
            <person name="Guo B."/>
            <person name="Liao B."/>
            <person name="Stalker H.T."/>
            <person name="Schmitz R.J."/>
            <person name="Scheffler B.E."/>
            <person name="Leal-Bertioli S.C."/>
            <person name="Xun X."/>
            <person name="Jackson S.A."/>
            <person name="Michelmore R."/>
            <person name="Ozias-Akins P."/>
        </authorList>
    </citation>
    <scope>NUCLEOTIDE SEQUENCE [LARGE SCALE GENOMIC DNA]</scope>
    <source>
        <strain evidence="2">cv. V14167</strain>
    </source>
</reference>
<protein>
    <submittedName>
        <fullName evidence="3 4">Uncharacterized protein LOC107472870</fullName>
    </submittedName>
</protein>
<dbReference type="KEGG" id="adu:107472870"/>